<protein>
    <submittedName>
        <fullName evidence="1">Uncharacterized protein</fullName>
    </submittedName>
</protein>
<feature type="non-terminal residue" evidence="1">
    <location>
        <position position="58"/>
    </location>
</feature>
<proteinExistence type="predicted"/>
<reference evidence="1" key="2">
    <citation type="journal article" date="1993" name="J. Bacteriol.">
        <title>A survey of the Mycoplasma genitalium genome by using random sequencing.</title>
        <authorList>
            <person name="Peterson S.N."/>
            <person name="Hu P.-C."/>
            <person name="Bott K.F."/>
            <person name="Hutchison C.A. III"/>
        </authorList>
    </citation>
    <scope>NUCLEOTIDE SEQUENCE</scope>
</reference>
<organism evidence="1">
    <name type="scientific">Mycoplasmoides genitalium</name>
    <name type="common">Mycoplasma genitalium</name>
    <dbReference type="NCBI Taxonomy" id="2097"/>
    <lineage>
        <taxon>Bacteria</taxon>
        <taxon>Bacillati</taxon>
        <taxon>Mycoplasmatota</taxon>
        <taxon>Mycoplasmoidales</taxon>
        <taxon>Mycoplasmoidaceae</taxon>
        <taxon>Mycoplasmoides</taxon>
    </lineage>
</organism>
<name>Q49260_MYCGT</name>
<feature type="non-terminal residue" evidence="1">
    <location>
        <position position="1"/>
    </location>
</feature>
<accession>Q49260</accession>
<reference evidence="1" key="1">
    <citation type="thesis" date="1992" institute="Microbiology and Immunology" country="University of North Carolina Medical School">
        <title>Characterization and analysis of the Mycoplasma genitalium genome.</title>
        <authorList>
            <person name="Peterson S.N."/>
        </authorList>
    </citation>
    <scope>NUCLEOTIDE SEQUENCE</scope>
</reference>
<dbReference type="AlphaFoldDB" id="Q49260"/>
<evidence type="ECO:0000313" key="1">
    <source>
        <dbReference type="EMBL" id="AAD12403.1"/>
    </source>
</evidence>
<sequence length="58" mass="6194">WTSKTASGSPTVSVVVWSTTSASLETWGSSNPSVWVWFLSKTASCLTVSKLASVINWS</sequence>
<dbReference type="EMBL" id="U02126">
    <property type="protein sequence ID" value="AAD12403.1"/>
    <property type="molecule type" value="Genomic_DNA"/>
</dbReference>